<evidence type="ECO:0000259" key="1">
    <source>
        <dbReference type="Pfam" id="PF01168"/>
    </source>
</evidence>
<dbReference type="InterPro" id="IPR029066">
    <property type="entry name" value="PLP-binding_barrel"/>
</dbReference>
<feature type="domain" description="Alanine racemase N-terminal" evidence="1">
    <location>
        <begin position="32"/>
        <end position="268"/>
    </location>
</feature>
<dbReference type="Gene3D" id="3.20.20.10">
    <property type="entry name" value="Alanine racemase"/>
    <property type="match status" value="1"/>
</dbReference>
<keyword evidence="2" id="KW-0456">Lyase</keyword>
<dbReference type="InterPro" id="IPR051466">
    <property type="entry name" value="D-amino_acid_metab_enzyme"/>
</dbReference>
<protein>
    <submittedName>
        <fullName evidence="2">D-threonine aldolase</fullName>
        <ecNumber evidence="2">4.1.2.42</ecNumber>
    </submittedName>
</protein>
<keyword evidence="3" id="KW-1185">Reference proteome</keyword>
<dbReference type="PANTHER" id="PTHR28004">
    <property type="entry name" value="ZGC:162816-RELATED"/>
    <property type="match status" value="1"/>
</dbReference>
<dbReference type="GO" id="GO:0036088">
    <property type="term" value="P:D-serine catabolic process"/>
    <property type="evidence" value="ECO:0007669"/>
    <property type="project" value="TreeGrafter"/>
</dbReference>
<organism evidence="2 3">
    <name type="scientific">Rhodococcoides fascians</name>
    <name type="common">Rhodococcus fascians</name>
    <dbReference type="NCBI Taxonomy" id="1828"/>
    <lineage>
        <taxon>Bacteria</taxon>
        <taxon>Bacillati</taxon>
        <taxon>Actinomycetota</taxon>
        <taxon>Actinomycetes</taxon>
        <taxon>Mycobacteriales</taxon>
        <taxon>Nocardiaceae</taxon>
        <taxon>Rhodococcoides</taxon>
    </lineage>
</organism>
<dbReference type="RefSeq" id="WP_048315866.1">
    <property type="nucleotide sequence ID" value="NZ_CP015220.1"/>
</dbReference>
<dbReference type="GO" id="GO:0008721">
    <property type="term" value="F:D-serine ammonia-lyase activity"/>
    <property type="evidence" value="ECO:0007669"/>
    <property type="project" value="TreeGrafter"/>
</dbReference>
<dbReference type="GO" id="GO:0043876">
    <property type="term" value="F:D-threonine aldolase activity"/>
    <property type="evidence" value="ECO:0007669"/>
    <property type="project" value="UniProtKB-EC"/>
</dbReference>
<dbReference type="EC" id="4.1.2.42" evidence="2"/>
<dbReference type="EMBL" id="CP015220">
    <property type="protein sequence ID" value="AMY21490.1"/>
    <property type="molecule type" value="Genomic_DNA"/>
</dbReference>
<gene>
    <name evidence="2" type="ORF">A3Q41_00165</name>
</gene>
<dbReference type="KEGG" id="rhs:A3Q41_00165"/>
<evidence type="ECO:0000313" key="2">
    <source>
        <dbReference type="EMBL" id="AMY21490.1"/>
    </source>
</evidence>
<dbReference type="Pfam" id="PF01168">
    <property type="entry name" value="Ala_racemase_N"/>
    <property type="match status" value="1"/>
</dbReference>
<dbReference type="Proteomes" id="UP000076038">
    <property type="component" value="Chromosome"/>
</dbReference>
<dbReference type="AlphaFoldDB" id="A0A143QEJ6"/>
<proteinExistence type="predicted"/>
<name>A0A143QEJ6_RHOFA</name>
<sequence length="404" mass="42583">MSSIAGDTTTATTPLSRIVAATEGLESPSAAVDLTALDANAAALRARANGVPIRIASKSVRCRAVLNRVLAAQGVSGVMAYSLREAIWLAQSGVDDILMGYPTVDRTALAEVVNDRVLSGRITLMVDDVAQLDLVRDAARSDLLKPRICIDVDASLQVGPLHIGVRRSPLRDPEQVAQFARQARSRGFRVVGLMFYEAQIAGVPDANVAVELMKSLSSREIGARRTAVVDAVTAAIGPLEIVNSGGTGSIDFSAADPAVTEVTAGSGLFAPTLFDRYRAFSAEPSLFFALPVVRKPTPRIATAFGGGYIASGPASWSRSPRPVGWSRRAAGVVASGLKLLRNEGAGEVQTPVSGAEEVRIGDRIWFRHAKAGELCERFDTLTLVHSDGSVDAVPTYRGEGMAFG</sequence>
<dbReference type="PANTHER" id="PTHR28004:SF2">
    <property type="entry name" value="D-SERINE DEHYDRATASE"/>
    <property type="match status" value="1"/>
</dbReference>
<reference evidence="3" key="2">
    <citation type="submission" date="2016-04" db="EMBL/GenBank/DDBJ databases">
        <title>Complete Genome and Plasmid Sequences for Rhodococcus fascians D188 and Draft Sequences for Rhodococcus spp. Isolates PBTS 1 and PBTS 2.</title>
        <authorList>
            <person name="Stamer R."/>
            <person name="Vereecke D."/>
            <person name="Zhang Y."/>
            <person name="Schilkey F."/>
            <person name="Devitt N."/>
            <person name="Randall J."/>
        </authorList>
    </citation>
    <scope>NUCLEOTIDE SEQUENCE [LARGE SCALE GENOMIC DNA]</scope>
    <source>
        <strain evidence="3">PBTS2</strain>
    </source>
</reference>
<dbReference type="OrthoDB" id="2445260at2"/>
<dbReference type="PATRIC" id="fig|1653479.3.peg.164"/>
<accession>A0A143QEJ6</accession>
<evidence type="ECO:0000313" key="3">
    <source>
        <dbReference type="Proteomes" id="UP000076038"/>
    </source>
</evidence>
<reference evidence="2 3" key="1">
    <citation type="journal article" date="2016" name="Genome Announc.">
        <title>Complete Genome and Plasmid Sequences for Rhodococcus fascians D188 and Draft Sequences for Rhodococcus Isolates PBTS 1 and PBTS 2.</title>
        <authorList>
            <person name="Stamler R.A."/>
            <person name="Vereecke D."/>
            <person name="Zhang Y."/>
            <person name="Schilkey F."/>
            <person name="Devitt N."/>
            <person name="Randall J.J."/>
        </authorList>
    </citation>
    <scope>NUCLEOTIDE SEQUENCE [LARGE SCALE GENOMIC DNA]</scope>
    <source>
        <strain evidence="2 3">PBTS2</strain>
    </source>
</reference>
<dbReference type="SUPFAM" id="SSF51419">
    <property type="entry name" value="PLP-binding barrel"/>
    <property type="match status" value="1"/>
</dbReference>
<dbReference type="InterPro" id="IPR001608">
    <property type="entry name" value="Ala_racemase_N"/>
</dbReference>